<evidence type="ECO:0000313" key="3">
    <source>
        <dbReference type="Proteomes" id="UP000187209"/>
    </source>
</evidence>
<feature type="compositionally biased region" description="Polar residues" evidence="1">
    <location>
        <begin position="16"/>
        <end position="29"/>
    </location>
</feature>
<sequence>MITAKIQKPLTKKESGTFSKTTTFHQKSESLPVNTKNYNKIIEKNNKTQNRSKYTSKISTRTTSFNNPENEDSISVSCSSEDSLAVLQKQVSCVKKLVDNESNKIKSYRLSCSGISIRDLSRLDKTNARSFQKSNRFSEICMLYSIPAIRPN</sequence>
<comment type="caution">
    <text evidence="2">The sequence shown here is derived from an EMBL/GenBank/DDBJ whole genome shotgun (WGS) entry which is preliminary data.</text>
</comment>
<keyword evidence="3" id="KW-1185">Reference proteome</keyword>
<dbReference type="EMBL" id="MPUH01000270">
    <property type="protein sequence ID" value="OMJ84408.1"/>
    <property type="molecule type" value="Genomic_DNA"/>
</dbReference>
<proteinExistence type="predicted"/>
<feature type="region of interest" description="Disordered" evidence="1">
    <location>
        <begin position="1"/>
        <end position="29"/>
    </location>
</feature>
<reference evidence="2 3" key="1">
    <citation type="submission" date="2016-11" db="EMBL/GenBank/DDBJ databases">
        <title>The macronuclear genome of Stentor coeruleus: a giant cell with tiny introns.</title>
        <authorList>
            <person name="Slabodnick M."/>
            <person name="Ruby J.G."/>
            <person name="Reiff S.B."/>
            <person name="Swart E.C."/>
            <person name="Gosai S."/>
            <person name="Prabakaran S."/>
            <person name="Witkowska E."/>
            <person name="Larue G.E."/>
            <person name="Fisher S."/>
            <person name="Freeman R.M."/>
            <person name="Gunawardena J."/>
            <person name="Chu W."/>
            <person name="Stover N.A."/>
            <person name="Gregory B.D."/>
            <person name="Nowacki M."/>
            <person name="Derisi J."/>
            <person name="Roy S.W."/>
            <person name="Marshall W.F."/>
            <person name="Sood P."/>
        </authorList>
    </citation>
    <scope>NUCLEOTIDE SEQUENCE [LARGE SCALE GENOMIC DNA]</scope>
    <source>
        <strain evidence="2">WM001</strain>
    </source>
</reference>
<protein>
    <submittedName>
        <fullName evidence="2">Uncharacterized protein</fullName>
    </submittedName>
</protein>
<evidence type="ECO:0000256" key="1">
    <source>
        <dbReference type="SAM" id="MobiDB-lite"/>
    </source>
</evidence>
<gene>
    <name evidence="2" type="ORF">SteCoe_14482</name>
</gene>
<organism evidence="2 3">
    <name type="scientific">Stentor coeruleus</name>
    <dbReference type="NCBI Taxonomy" id="5963"/>
    <lineage>
        <taxon>Eukaryota</taxon>
        <taxon>Sar</taxon>
        <taxon>Alveolata</taxon>
        <taxon>Ciliophora</taxon>
        <taxon>Postciliodesmatophora</taxon>
        <taxon>Heterotrichea</taxon>
        <taxon>Heterotrichida</taxon>
        <taxon>Stentoridae</taxon>
        <taxon>Stentor</taxon>
    </lineage>
</organism>
<dbReference type="Proteomes" id="UP000187209">
    <property type="component" value="Unassembled WGS sequence"/>
</dbReference>
<evidence type="ECO:0000313" key="2">
    <source>
        <dbReference type="EMBL" id="OMJ84408.1"/>
    </source>
</evidence>
<dbReference type="AlphaFoldDB" id="A0A1R2C5W6"/>
<accession>A0A1R2C5W6</accession>
<feature type="compositionally biased region" description="Polar residues" evidence="1">
    <location>
        <begin position="49"/>
        <end position="68"/>
    </location>
</feature>
<name>A0A1R2C5W6_9CILI</name>
<feature type="region of interest" description="Disordered" evidence="1">
    <location>
        <begin position="46"/>
        <end position="70"/>
    </location>
</feature>